<evidence type="ECO:0000313" key="3">
    <source>
        <dbReference type="EMBL" id="KMZ71915.1"/>
    </source>
</evidence>
<evidence type="ECO:0000313" key="4">
    <source>
        <dbReference type="Proteomes" id="UP000036987"/>
    </source>
</evidence>
<evidence type="ECO:0000259" key="1">
    <source>
        <dbReference type="Pfam" id="PF07014"/>
    </source>
</evidence>
<dbReference type="InterPro" id="IPR009869">
    <property type="entry name" value="HSPRO1_N"/>
</dbReference>
<name>A0A0K9PUK0_ZOSMR</name>
<feature type="domain" description="Nematode resistance protein-like HSPRO1 N-terminal" evidence="2">
    <location>
        <begin position="23"/>
        <end position="151"/>
    </location>
</feature>
<dbReference type="OMA" id="ATWYKSK"/>
<dbReference type="GO" id="GO:0046872">
    <property type="term" value="F:metal ion binding"/>
    <property type="evidence" value="ECO:0007669"/>
    <property type="project" value="InterPro"/>
</dbReference>
<dbReference type="EMBL" id="LFYR01000650">
    <property type="protein sequence ID" value="KMZ71915.1"/>
    <property type="molecule type" value="Genomic_DNA"/>
</dbReference>
<organism evidence="3 4">
    <name type="scientific">Zostera marina</name>
    <name type="common">Eelgrass</name>
    <dbReference type="NCBI Taxonomy" id="29655"/>
    <lineage>
        <taxon>Eukaryota</taxon>
        <taxon>Viridiplantae</taxon>
        <taxon>Streptophyta</taxon>
        <taxon>Embryophyta</taxon>
        <taxon>Tracheophyta</taxon>
        <taxon>Spermatophyta</taxon>
        <taxon>Magnoliopsida</taxon>
        <taxon>Liliopsida</taxon>
        <taxon>Zosteraceae</taxon>
        <taxon>Zostera</taxon>
    </lineage>
</organism>
<dbReference type="InterPro" id="IPR038759">
    <property type="entry name" value="HSPRO1/HSPRO2"/>
</dbReference>
<dbReference type="OrthoDB" id="188455at2759"/>
<dbReference type="PANTHER" id="PTHR34795:SF1">
    <property type="entry name" value="NEMATODE RESISTANCE PROTEIN-LIKE HSPRO1"/>
    <property type="match status" value="1"/>
</dbReference>
<dbReference type="AlphaFoldDB" id="A0A0K9PUK0"/>
<evidence type="ECO:0000259" key="2">
    <source>
        <dbReference type="Pfam" id="PF07231"/>
    </source>
</evidence>
<comment type="caution">
    <text evidence="3">The sequence shown here is derived from an EMBL/GenBank/DDBJ whole genome shotgun (WGS) entry which is preliminary data.</text>
</comment>
<dbReference type="InterPro" id="IPR037217">
    <property type="entry name" value="Trp/Indoleamine_2_3_dOase-like"/>
</dbReference>
<dbReference type="Proteomes" id="UP000036987">
    <property type="component" value="Unassembled WGS sequence"/>
</dbReference>
<dbReference type="InterPro" id="IPR009743">
    <property type="entry name" value="Hs1pro-1_C"/>
</dbReference>
<proteinExistence type="predicted"/>
<gene>
    <name evidence="3" type="ORF">ZOSMA_172G00440</name>
</gene>
<protein>
    <submittedName>
        <fullName evidence="3">Nematode-resistance protein</fullName>
    </submittedName>
</protein>
<dbReference type="Pfam" id="PF07014">
    <property type="entry name" value="Hs1pro-1_C"/>
    <property type="match status" value="1"/>
</dbReference>
<accession>A0A0K9PUK0</accession>
<reference evidence="4" key="1">
    <citation type="journal article" date="2016" name="Nature">
        <title>The genome of the seagrass Zostera marina reveals angiosperm adaptation to the sea.</title>
        <authorList>
            <person name="Olsen J.L."/>
            <person name="Rouze P."/>
            <person name="Verhelst B."/>
            <person name="Lin Y.-C."/>
            <person name="Bayer T."/>
            <person name="Collen J."/>
            <person name="Dattolo E."/>
            <person name="De Paoli E."/>
            <person name="Dittami S."/>
            <person name="Maumus F."/>
            <person name="Michel G."/>
            <person name="Kersting A."/>
            <person name="Lauritano C."/>
            <person name="Lohaus R."/>
            <person name="Toepel M."/>
            <person name="Tonon T."/>
            <person name="Vanneste K."/>
            <person name="Amirebrahimi M."/>
            <person name="Brakel J."/>
            <person name="Bostroem C."/>
            <person name="Chovatia M."/>
            <person name="Grimwood J."/>
            <person name="Jenkins J.W."/>
            <person name="Jueterbock A."/>
            <person name="Mraz A."/>
            <person name="Stam W.T."/>
            <person name="Tice H."/>
            <person name="Bornberg-Bauer E."/>
            <person name="Green P.J."/>
            <person name="Pearson G.A."/>
            <person name="Procaccini G."/>
            <person name="Duarte C.M."/>
            <person name="Schmutz J."/>
            <person name="Reusch T.B.H."/>
            <person name="Van de Peer Y."/>
        </authorList>
    </citation>
    <scope>NUCLEOTIDE SEQUENCE [LARGE SCALE GENOMIC DNA]</scope>
    <source>
        <strain evidence="4">cv. Finnish</strain>
    </source>
</reference>
<sequence>MSLHVKHLPNPSIRVPLCSSPPPVNAAETSAYENYLRLPELRAIWTARDSPEWSNETVLKPALQGLEITFRSIYVALSDGRSYSNRREWTRRLQSISSKQIELISVLFEEEGSRGVPLQQKPTTSSGSFLPRLATWDVSADVAAKIVLEIECHMRLSDFTLGLGEPNLAGKPTIDYDLVCRPSLLRYSFERIPEESRTLFNVNQILESWLFVAGQLLNRIAETLSSGDDRDLEKASGDTWLLERIWKLLMEIEDLHLLMDPDDFLRLKNQLGIKANISDQPFCFRSKSLVDVTNRSKELKTMVPGILGVEVDPNGGPRVQDAAMFLLRHHQIGSEKEVVPGSRIHLLQAFQAVDAAVKKFFFSYRQLVVVVMGNLEALSNSGGAGDEDWLPYAGTANMDPLTQIFSEPPYLPSLDAAKTFLGDYYFHRMNRQS</sequence>
<feature type="domain" description="Hs1pro-1 C-terminal" evidence="1">
    <location>
        <begin position="154"/>
        <end position="425"/>
    </location>
</feature>
<dbReference type="PANTHER" id="PTHR34795">
    <property type="entry name" value="NEMATODE RESISTANCE PROTEIN-LIKE HSPRO1"/>
    <property type="match status" value="1"/>
</dbReference>
<dbReference type="Pfam" id="PF07231">
    <property type="entry name" value="Hs1pro-1_N"/>
    <property type="match status" value="1"/>
</dbReference>
<dbReference type="GO" id="GO:0019441">
    <property type="term" value="P:L-tryptophan catabolic process to kynurenine"/>
    <property type="evidence" value="ECO:0007669"/>
    <property type="project" value="InterPro"/>
</dbReference>
<keyword evidence="4" id="KW-1185">Reference proteome</keyword>
<dbReference type="GO" id="GO:0006952">
    <property type="term" value="P:defense response"/>
    <property type="evidence" value="ECO:0007669"/>
    <property type="project" value="InterPro"/>
</dbReference>
<dbReference type="GO" id="GO:0020037">
    <property type="term" value="F:heme binding"/>
    <property type="evidence" value="ECO:0007669"/>
    <property type="project" value="InterPro"/>
</dbReference>
<dbReference type="SUPFAM" id="SSF140959">
    <property type="entry name" value="Indolic compounds 2,3-dioxygenase-like"/>
    <property type="match status" value="1"/>
</dbReference>